<dbReference type="SUPFAM" id="SSF53649">
    <property type="entry name" value="Alkaline phosphatase-like"/>
    <property type="match status" value="1"/>
</dbReference>
<evidence type="ECO:0000256" key="1">
    <source>
        <dbReference type="ARBA" id="ARBA00004613"/>
    </source>
</evidence>
<evidence type="ECO:0000256" key="2">
    <source>
        <dbReference type="ARBA" id="ARBA00022525"/>
    </source>
</evidence>
<organism evidence="8 9">
    <name type="scientific">Cyprinus carpio carpio</name>
    <dbReference type="NCBI Taxonomy" id="630221"/>
    <lineage>
        <taxon>Eukaryota</taxon>
        <taxon>Metazoa</taxon>
        <taxon>Chordata</taxon>
        <taxon>Craniata</taxon>
        <taxon>Vertebrata</taxon>
        <taxon>Euteleostomi</taxon>
        <taxon>Actinopterygii</taxon>
        <taxon>Neopterygii</taxon>
        <taxon>Teleostei</taxon>
        <taxon>Ostariophysi</taxon>
        <taxon>Cypriniformes</taxon>
        <taxon>Cyprinidae</taxon>
        <taxon>Cyprininae</taxon>
        <taxon>Cyprinus</taxon>
    </lineage>
</organism>
<reference evidence="8" key="2">
    <citation type="submission" date="2025-09" db="UniProtKB">
        <authorList>
            <consortium name="Ensembl"/>
        </authorList>
    </citation>
    <scope>IDENTIFICATION</scope>
</reference>
<dbReference type="InterPro" id="IPR036024">
    <property type="entry name" value="Somatomedin_B-like_dom_sf"/>
</dbReference>
<dbReference type="InterPro" id="IPR020821">
    <property type="entry name" value="ENPP1-3/EXOG-like_nuc-like"/>
</dbReference>
<dbReference type="SMART" id="SM00892">
    <property type="entry name" value="Endonuclease_NS"/>
    <property type="match status" value="1"/>
</dbReference>
<proteinExistence type="predicted"/>
<dbReference type="InterPro" id="IPR001212">
    <property type="entry name" value="Somatomedin_B_dom"/>
</dbReference>
<dbReference type="GeneTree" id="ENSGT00940000156034"/>
<dbReference type="InterPro" id="IPR001604">
    <property type="entry name" value="Endo_G_ENPP1-like_dom"/>
</dbReference>
<sequence>MKLVVELRTLYKHLFTVKIKLYIQPACPIPEYSIAGDVCRDFFVYCNICINLRAIMKKKQKQKNNIVLIELLCVAQSWECTALRCGERRLSGSRCHCSEDCMSAGDCCSNYNSVCEGESGLTAKCPASFKRQPLLLVSLDGLRAEYLQSWHTVVPVLDKIRRCGTSAPFMQAVFPSKTFPNHYSIATGLYAESHGLVDNNMYDPVFDASFSLSNSEKNNPRWYQGQPIWNTAMYQGLKAGTFFWPGSDVAINGSFPDIYMNYDGSVYLTHTSHCVKEPDFFTIYLEEPDSSGHSYGPVSGGLILALQGVDRVIGQLMNGLKQLNLHQCVNIIIVADHGMEETSCERKEALQNFIGDVNHLYVSEGPFGRIRAKNTTHTCKIFSFITDEFCNINTNFAVHCKQQIKPYLKHHLPKRFHYASNRRIEDVSVLVNPRWLFERYPGSLTFCSGGNHGYDNDIYSMQALFLSLGPKFHFQTEVEPFSNIELYNLMCDVLEINPYHNNGTHGSLNHLLRMPFYSPSHPTEQSSPDSVCFQNENDINAHLNLTDAEVAESERQHMLFGRPRVLQSDAKYCVLHQHGFITAYSTRTHMPVWSSFTLNKTAESSPVFSDCLRADIRIPANQSATCDQFNNAGNITHAFLFPPNLNHTSEDQFDALTLGNVVPVFPQFKRLWQYFQEVLLIKYASQYNGINVVTGPVYDYNFDGHFDSPEQIQEFVAGSSIPVPTHYFVVLTSCKNDTQTVSECSAELQTVSFLLPHRSDNKESCADDQPESQWAEPLLWMHQSRVRDVEWISGLDFFQDSKRPIAELLRLKTHFLTIIFSEMTCFVLY</sequence>
<evidence type="ECO:0000256" key="3">
    <source>
        <dbReference type="ARBA" id="ARBA00022723"/>
    </source>
</evidence>
<dbReference type="PROSITE" id="PS00524">
    <property type="entry name" value="SMB_1"/>
    <property type="match status" value="1"/>
</dbReference>
<dbReference type="GO" id="GO:0009143">
    <property type="term" value="P:nucleoside triphosphate catabolic process"/>
    <property type="evidence" value="ECO:0007669"/>
    <property type="project" value="TreeGrafter"/>
</dbReference>
<dbReference type="InterPro" id="IPR002591">
    <property type="entry name" value="Phosphodiest/P_Trfase"/>
</dbReference>
<dbReference type="Ensembl" id="ENSCCRT00000064197.2">
    <property type="protein sequence ID" value="ENSCCRP00000059180.2"/>
    <property type="gene ID" value="ENSCCRG00000031775.2"/>
</dbReference>
<reference evidence="8" key="1">
    <citation type="submission" date="2025-08" db="UniProtKB">
        <authorList>
            <consortium name="Ensembl"/>
        </authorList>
    </citation>
    <scope>IDENTIFICATION</scope>
</reference>
<dbReference type="GO" id="GO:0046872">
    <property type="term" value="F:metal ion binding"/>
    <property type="evidence" value="ECO:0007669"/>
    <property type="project" value="UniProtKB-KW"/>
</dbReference>
<dbReference type="SMART" id="SM00201">
    <property type="entry name" value="SO"/>
    <property type="match status" value="1"/>
</dbReference>
<dbReference type="PROSITE" id="PS50958">
    <property type="entry name" value="SMB_2"/>
    <property type="match status" value="1"/>
</dbReference>
<dbReference type="FunFam" id="4.10.410.20:FF:000001">
    <property type="entry name" value="Ectonucleotide pyrophosphatase/phosphodiesterase family member 2"/>
    <property type="match status" value="1"/>
</dbReference>
<dbReference type="PANTHER" id="PTHR10151">
    <property type="entry name" value="ECTONUCLEOTIDE PYROPHOSPHATASE/PHOSPHODIESTERASE"/>
    <property type="match status" value="1"/>
</dbReference>
<dbReference type="CDD" id="cd16018">
    <property type="entry name" value="Enpp"/>
    <property type="match status" value="1"/>
</dbReference>
<evidence type="ECO:0000259" key="7">
    <source>
        <dbReference type="PROSITE" id="PS50958"/>
    </source>
</evidence>
<evidence type="ECO:0000313" key="9">
    <source>
        <dbReference type="Proteomes" id="UP001108240"/>
    </source>
</evidence>
<comment type="subcellular location">
    <subcellularLocation>
        <location evidence="1">Secreted</location>
    </subcellularLocation>
</comment>
<protein>
    <recommendedName>
        <fullName evidence="7">SMB domain-containing protein</fullName>
    </recommendedName>
</protein>
<evidence type="ECO:0000256" key="5">
    <source>
        <dbReference type="ARBA" id="ARBA00023157"/>
    </source>
</evidence>
<keyword evidence="6" id="KW-0325">Glycoprotein</keyword>
<dbReference type="SUPFAM" id="SSF90188">
    <property type="entry name" value="Somatomedin B domain"/>
    <property type="match status" value="1"/>
</dbReference>
<dbReference type="Pfam" id="PF01663">
    <property type="entry name" value="Phosphodiest"/>
    <property type="match status" value="1"/>
</dbReference>
<dbReference type="GO" id="GO:0005576">
    <property type="term" value="C:extracellular region"/>
    <property type="evidence" value="ECO:0007669"/>
    <property type="project" value="UniProtKB-SubCell"/>
</dbReference>
<dbReference type="Gene3D" id="3.40.720.10">
    <property type="entry name" value="Alkaline Phosphatase, subunit A"/>
    <property type="match status" value="1"/>
</dbReference>
<dbReference type="Gene3D" id="3.40.570.10">
    <property type="entry name" value="Extracellular Endonuclease, subunit A"/>
    <property type="match status" value="1"/>
</dbReference>
<dbReference type="SMART" id="SM00477">
    <property type="entry name" value="NUC"/>
    <property type="match status" value="1"/>
</dbReference>
<dbReference type="Proteomes" id="UP001108240">
    <property type="component" value="Unplaced"/>
</dbReference>
<keyword evidence="9" id="KW-1185">Reference proteome</keyword>
<dbReference type="GO" id="GO:0047429">
    <property type="term" value="F:nucleoside triphosphate diphosphatase activity"/>
    <property type="evidence" value="ECO:0007669"/>
    <property type="project" value="TreeGrafter"/>
</dbReference>
<dbReference type="Gene3D" id="4.10.410.20">
    <property type="match status" value="1"/>
</dbReference>
<dbReference type="InterPro" id="IPR017850">
    <property type="entry name" value="Alkaline_phosphatase_core_sf"/>
</dbReference>
<dbReference type="SUPFAM" id="SSF54060">
    <property type="entry name" value="His-Me finger endonucleases"/>
    <property type="match status" value="1"/>
</dbReference>
<dbReference type="Pfam" id="PF01223">
    <property type="entry name" value="Endonuclease_NS"/>
    <property type="match status" value="1"/>
</dbReference>
<dbReference type="InterPro" id="IPR044929">
    <property type="entry name" value="DNA/RNA_non-sp_Endonuclease_sf"/>
</dbReference>
<keyword evidence="2" id="KW-0964">Secreted</keyword>
<evidence type="ECO:0000256" key="6">
    <source>
        <dbReference type="ARBA" id="ARBA00023180"/>
    </source>
</evidence>
<dbReference type="CDD" id="cd00091">
    <property type="entry name" value="NUC"/>
    <property type="match status" value="1"/>
</dbReference>
<feature type="domain" description="SMB" evidence="7">
    <location>
        <begin position="76"/>
        <end position="120"/>
    </location>
</feature>
<dbReference type="InterPro" id="IPR044925">
    <property type="entry name" value="His-Me_finger_sf"/>
</dbReference>
<dbReference type="PANTHER" id="PTHR10151:SF107">
    <property type="entry name" value="ECTONUCLEOTIDE PYROPHOSPHATASE_PHOSPHODIESTERASE FAMILY MEMBER 3"/>
    <property type="match status" value="1"/>
</dbReference>
<evidence type="ECO:0000256" key="4">
    <source>
        <dbReference type="ARBA" id="ARBA00022801"/>
    </source>
</evidence>
<name>A0A8C1D8F8_CYPCA</name>
<accession>A0A8C1D8F8</accession>
<dbReference type="Pfam" id="PF01033">
    <property type="entry name" value="Somatomedin_B"/>
    <property type="match status" value="1"/>
</dbReference>
<evidence type="ECO:0000313" key="8">
    <source>
        <dbReference type="Ensembl" id="ENSCCRP00000059180.2"/>
    </source>
</evidence>
<keyword evidence="3" id="KW-0479">Metal-binding</keyword>
<keyword evidence="4" id="KW-0378">Hydrolase</keyword>
<keyword evidence="5" id="KW-1015">Disulfide bond</keyword>
<dbReference type="AlphaFoldDB" id="A0A8C1D8F8"/>
<dbReference type="GO" id="GO:0003676">
    <property type="term" value="F:nucleic acid binding"/>
    <property type="evidence" value="ECO:0007669"/>
    <property type="project" value="InterPro"/>
</dbReference>